<dbReference type="GO" id="GO:0005634">
    <property type="term" value="C:nucleus"/>
    <property type="evidence" value="ECO:0007669"/>
    <property type="project" value="TreeGrafter"/>
</dbReference>
<evidence type="ECO:0000313" key="4">
    <source>
        <dbReference type="Proteomes" id="UP000035642"/>
    </source>
</evidence>
<dbReference type="PANTHER" id="PTHR45623:SF17">
    <property type="entry name" value="CHROMODOMAIN-HELICASE-DNA-BINDING PROTEIN 3-RELATED"/>
    <property type="match status" value="1"/>
</dbReference>
<dbReference type="WBParaSite" id="ACAC_0000241101-mRNA-1">
    <property type="protein sequence ID" value="ACAC_0000241101-mRNA-1"/>
    <property type="gene ID" value="ACAC_0000241101"/>
</dbReference>
<feature type="region of interest" description="Disordered" evidence="2">
    <location>
        <begin position="412"/>
        <end position="435"/>
    </location>
</feature>
<dbReference type="GO" id="GO:0042393">
    <property type="term" value="F:histone binding"/>
    <property type="evidence" value="ECO:0007669"/>
    <property type="project" value="TreeGrafter"/>
</dbReference>
<dbReference type="PANTHER" id="PTHR45623">
    <property type="entry name" value="CHROMODOMAIN-HELICASE-DNA-BINDING PROTEIN 3-RELATED-RELATED"/>
    <property type="match status" value="1"/>
</dbReference>
<evidence type="ECO:0000256" key="2">
    <source>
        <dbReference type="SAM" id="MobiDB-lite"/>
    </source>
</evidence>
<dbReference type="Pfam" id="PF08074">
    <property type="entry name" value="CHDCT2"/>
    <property type="match status" value="1"/>
</dbReference>
<dbReference type="InterPro" id="IPR009462">
    <property type="entry name" value="CHD_II_SANT-like"/>
</dbReference>
<feature type="region of interest" description="Disordered" evidence="2">
    <location>
        <begin position="105"/>
        <end position="134"/>
    </location>
</feature>
<reference evidence="5" key="2">
    <citation type="submission" date="2016-04" db="UniProtKB">
        <authorList>
            <consortium name="WormBaseParasite"/>
        </authorList>
    </citation>
    <scope>IDENTIFICATION</scope>
</reference>
<dbReference type="Gene3D" id="1.10.10.60">
    <property type="entry name" value="Homeodomain-like"/>
    <property type="match status" value="1"/>
</dbReference>
<accession>A0A158P7G2</accession>
<dbReference type="GO" id="GO:0000785">
    <property type="term" value="C:chromatin"/>
    <property type="evidence" value="ECO:0007669"/>
    <property type="project" value="TreeGrafter"/>
</dbReference>
<dbReference type="GO" id="GO:0016887">
    <property type="term" value="F:ATP hydrolysis activity"/>
    <property type="evidence" value="ECO:0007669"/>
    <property type="project" value="TreeGrafter"/>
</dbReference>
<evidence type="ECO:0000313" key="5">
    <source>
        <dbReference type="WBParaSite" id="ACAC_0000241101-mRNA-1"/>
    </source>
</evidence>
<keyword evidence="4" id="KW-1185">Reference proteome</keyword>
<reference evidence="4" key="1">
    <citation type="submission" date="2012-09" db="EMBL/GenBank/DDBJ databases">
        <authorList>
            <person name="Martin A.A."/>
        </authorList>
    </citation>
    <scope>NUCLEOTIDE SEQUENCE</scope>
</reference>
<dbReference type="SMART" id="SM01146">
    <property type="entry name" value="DUF1086"/>
    <property type="match status" value="1"/>
</dbReference>
<sequence>MRWGMPPQDAYQSQWLTRDLKGKSERAFKTYTSLFMRHLCEPGADTQETFNDGVPREGLNRQHVLTRIGIMSLIRKKVQEFEQANGEWSMPEMRTKVLEAAGASALKTTSSSKASSREQSVAPEDRKEDSNDAPIEPQEFVNFNVFSDGGFTELHTLWVNEEKAAVPGNEYEIWHRRHDYWLLAGIVQYGYGRYQDIQMDPRFAIINEPFRQEQGKGNFLEIKNKFLQRRYKLLEQALVIEEQLRRAAYMNLQNSTTDGTAQLAQRFADIENVADSHANVAKDSAAGNRNANAVLHKVLNQLEELLSDMKADVSRLPATLSQLRPVTHRLAMTERQILSRLTSKDPDAMAGRSPLPPPGPFVTPTLGQQLSGIQPKFAALHQPGKNYCSKYVDLFRVLFTNLLKAIEAGEFSSKPAMEEETPMDLSAPPTAEKAE</sequence>
<dbReference type="STRING" id="6313.A0A158P7G2"/>
<dbReference type="GO" id="GO:0003677">
    <property type="term" value="F:DNA binding"/>
    <property type="evidence" value="ECO:0007669"/>
    <property type="project" value="InterPro"/>
</dbReference>
<dbReference type="GO" id="GO:0140658">
    <property type="term" value="F:ATP-dependent chromatin remodeler activity"/>
    <property type="evidence" value="ECO:0007669"/>
    <property type="project" value="TreeGrafter"/>
</dbReference>
<dbReference type="GO" id="GO:0003682">
    <property type="term" value="F:chromatin binding"/>
    <property type="evidence" value="ECO:0007669"/>
    <property type="project" value="TreeGrafter"/>
</dbReference>
<dbReference type="InterPro" id="IPR012957">
    <property type="entry name" value="CHD_C2"/>
</dbReference>
<proteinExistence type="predicted"/>
<organism evidence="4 5">
    <name type="scientific">Angiostrongylus cantonensis</name>
    <name type="common">Rat lungworm</name>
    <dbReference type="NCBI Taxonomy" id="6313"/>
    <lineage>
        <taxon>Eukaryota</taxon>
        <taxon>Metazoa</taxon>
        <taxon>Ecdysozoa</taxon>
        <taxon>Nematoda</taxon>
        <taxon>Chromadorea</taxon>
        <taxon>Rhabditida</taxon>
        <taxon>Rhabditina</taxon>
        <taxon>Rhabditomorpha</taxon>
        <taxon>Strongyloidea</taxon>
        <taxon>Metastrongylidae</taxon>
        <taxon>Angiostrongylus</taxon>
    </lineage>
</organism>
<feature type="compositionally biased region" description="Low complexity" evidence="2">
    <location>
        <begin position="105"/>
        <end position="114"/>
    </location>
</feature>
<dbReference type="Pfam" id="PF06461">
    <property type="entry name" value="CHDII_SANT-like"/>
    <property type="match status" value="1"/>
</dbReference>
<evidence type="ECO:0000259" key="3">
    <source>
        <dbReference type="SMART" id="SM01146"/>
    </source>
</evidence>
<dbReference type="AlphaFoldDB" id="A0A158P7G2"/>
<protein>
    <submittedName>
        <fullName evidence="5">DUF1086 domain-containing protein</fullName>
    </submittedName>
</protein>
<keyword evidence="1" id="KW-0539">Nucleus</keyword>
<evidence type="ECO:0000256" key="1">
    <source>
        <dbReference type="ARBA" id="ARBA00023242"/>
    </source>
</evidence>
<dbReference type="Proteomes" id="UP000035642">
    <property type="component" value="Unassembled WGS sequence"/>
</dbReference>
<name>A0A158P7G2_ANGCA</name>
<feature type="domain" description="CHD subfamily II SANT-like" evidence="3">
    <location>
        <begin position="1"/>
        <end position="95"/>
    </location>
</feature>